<evidence type="ECO:0000259" key="2">
    <source>
        <dbReference type="Pfam" id="PF24173"/>
    </source>
</evidence>
<dbReference type="HOGENOM" id="CLU_005544_0_0_1"/>
<dbReference type="SUPFAM" id="SSF48371">
    <property type="entry name" value="ARM repeat"/>
    <property type="match status" value="1"/>
</dbReference>
<dbReference type="Pfam" id="PF21547">
    <property type="entry name" value="TTI1"/>
    <property type="match status" value="1"/>
</dbReference>
<name>G8ZM04_TORDE</name>
<dbReference type="FunCoup" id="G8ZM04">
    <property type="interactions" value="655"/>
</dbReference>
<dbReference type="STRING" id="1076872.G8ZM04"/>
<proteinExistence type="predicted"/>
<protein>
    <recommendedName>
        <fullName evidence="7">TEL2-interacting protein 1</fullName>
    </recommendedName>
</protein>
<dbReference type="InterPro" id="IPR057567">
    <property type="entry name" value="TPR_TTI1_C"/>
</dbReference>
<gene>
    <name evidence="5" type="primary">TDEL0A03160</name>
    <name evidence="5" type="ORF">TDEL_0A03160</name>
</gene>
<sequence>MSMSRESFVFGELRPLCIDVSRLSFQPKETFDPQSTPLQDALKNLENKLASYTDELSTKLADYVFVPISSLLKQDSLGKSQTNYVLLIIAHLLRLAWRSDGTLGKTLAQQLLPLITFLINPDKDNESLIGSSEDDKKAACSALFQFITSLSHQSYCHEFFSASDPNRLNALGHSVSILLAILKQSSQDMKTQLIAIGALQILYREIIHDGEMLSFILPGNISTFCKVLTMPGMNTNYKVVLSTLDVMGDLLLLIYDDTSLNAVQHELKDLKQLNSIADGKGDSTFGLVKINNSGGAEPRQHRSTSWLRGTSSQVKLALEKILPKLLKRNNWEISAALVKFASAMLERCHNSLQNCENLFVKVLVEVRTDPKFQLASHVACLRNIVRDGFDQLNQWVHIEDGNALKSLNFALISLRDVAPKDDVLFIENVCSTLIETLETTTEVSALKKREYSIIEQSSQVILNDALNQELIRADGMPTVLTNIPKKVEVSLGRILSTLGSLAHKHGQLTSLIDAVLSTQTCEGSSRKTIALWVSSWLVSGISETSLKLETDYLNIDSDEILDKEACYDVLEFGSDLAQTVVMQTEGVGLTASSERSLIVVLQSIELVCNSLKEEFSSELMDYLYIVVENLGSSSPKVRHFAQSCALTISHVLYNDSLQQLILSNVDYLADSISSRLNSGMTERVSTVFMVICRIAGYETIESFKDIIETIFKLLDYYHGYSEMCLQFFQLFEVIALEIQKKYLSTNDEESRLTQEHKSNCGDAPWGMTSLNQVLAVMDKQSTKDDEIESLEADKPKNFQEYFDSKLRELDSDDEEESEQENIGDEPELVEGEAKEDQWVSPIPRKSYKILLQILGYGDRLLTHRSKSLRVQILCCTKLILPMLATQYDSLLPQVAQIWNTLALCSLDNDFSIVKPACDCLQEVILCAGDFVTTRFLELWKTWKDKSGLLKELKLNNQDYAEAFTSLVPHRKFPTITEMALTSLSKVLLEGILAAGLMLPDTTAREMVTCCIQILPTESIASRSLMLGDMVFAITHEV</sequence>
<dbReference type="eggNOG" id="KOG4524">
    <property type="taxonomic scope" value="Eukaryota"/>
</dbReference>
<dbReference type="PIRSF" id="PIRSF005250">
    <property type="entry name" value="UCP005250"/>
    <property type="match status" value="1"/>
</dbReference>
<dbReference type="InterPro" id="IPR052587">
    <property type="entry name" value="TELO2-interacting_protein_1"/>
</dbReference>
<evidence type="ECO:0000259" key="3">
    <source>
        <dbReference type="Pfam" id="PF24181"/>
    </source>
</evidence>
<dbReference type="PANTHER" id="PTHR18460:SF3">
    <property type="entry name" value="TELO2-INTERACTING PROTEIN 1 HOMOLOG"/>
    <property type="match status" value="1"/>
</dbReference>
<accession>G8ZM04</accession>
<feature type="domain" description="TEL2-interacting protein 1 second TPR" evidence="4">
    <location>
        <begin position="373"/>
        <end position="621"/>
    </location>
</feature>
<keyword evidence="6" id="KW-1185">Reference proteome</keyword>
<dbReference type="Pfam" id="PF26245">
    <property type="entry name" value="TPR_TTI1_2nd_yeast"/>
    <property type="match status" value="1"/>
</dbReference>
<feature type="domain" description="TTI1 C-terminal TPR" evidence="3">
    <location>
        <begin position="781"/>
        <end position="936"/>
    </location>
</feature>
<dbReference type="OrthoDB" id="6781668at2759"/>
<dbReference type="InterPro" id="IPR059075">
    <property type="entry name" value="TPR_TTI1_2nd_yeast"/>
</dbReference>
<dbReference type="RefSeq" id="XP_003678859.1">
    <property type="nucleotide sequence ID" value="XM_003678811.1"/>
</dbReference>
<evidence type="ECO:0000259" key="4">
    <source>
        <dbReference type="Pfam" id="PF26245"/>
    </source>
</evidence>
<evidence type="ECO:0008006" key="7">
    <source>
        <dbReference type="Google" id="ProtNLM"/>
    </source>
</evidence>
<dbReference type="Pfam" id="PF24181">
    <property type="entry name" value="TPR_TTI1_C"/>
    <property type="match status" value="1"/>
</dbReference>
<feature type="domain" description="TTI1 N-terminal TPR" evidence="2">
    <location>
        <begin position="10"/>
        <end position="368"/>
    </location>
</feature>
<dbReference type="GO" id="GO:0110078">
    <property type="term" value="C:TTT Hsp90 cochaperone complex"/>
    <property type="evidence" value="ECO:0007669"/>
    <property type="project" value="EnsemblFungi"/>
</dbReference>
<dbReference type="GO" id="GO:0005737">
    <property type="term" value="C:cytoplasm"/>
    <property type="evidence" value="ECO:0007669"/>
    <property type="project" value="TreeGrafter"/>
</dbReference>
<organism evidence="5 6">
    <name type="scientific">Torulaspora delbrueckii</name>
    <name type="common">Yeast</name>
    <name type="synonym">Candida colliculosa</name>
    <dbReference type="NCBI Taxonomy" id="4950"/>
    <lineage>
        <taxon>Eukaryota</taxon>
        <taxon>Fungi</taxon>
        <taxon>Dikarya</taxon>
        <taxon>Ascomycota</taxon>
        <taxon>Saccharomycotina</taxon>
        <taxon>Saccharomycetes</taxon>
        <taxon>Saccharomycetales</taxon>
        <taxon>Saccharomycetaceae</taxon>
        <taxon>Torulaspora</taxon>
    </lineage>
</organism>
<dbReference type="PANTHER" id="PTHR18460">
    <property type="entry name" value="TEL2 INTERACTING PROTEIN 1 TTI1 FAMILY MEMBER"/>
    <property type="match status" value="1"/>
</dbReference>
<evidence type="ECO:0000256" key="1">
    <source>
        <dbReference type="SAM" id="MobiDB-lite"/>
    </source>
</evidence>
<evidence type="ECO:0000313" key="5">
    <source>
        <dbReference type="EMBL" id="CCE89648.1"/>
    </source>
</evidence>
<reference evidence="5 6" key="1">
    <citation type="journal article" date="2011" name="Proc. Natl. Acad. Sci. U.S.A.">
        <title>Evolutionary erosion of yeast sex chromosomes by mating-type switching accidents.</title>
        <authorList>
            <person name="Gordon J.L."/>
            <person name="Armisen D."/>
            <person name="Proux-Wera E."/>
            <person name="Oheigeartaigh S.S."/>
            <person name="Byrne K.P."/>
            <person name="Wolfe K.H."/>
        </authorList>
    </citation>
    <scope>NUCLEOTIDE SEQUENCE [LARGE SCALE GENOMIC DNA]</scope>
    <source>
        <strain evidence="6">ATCC 10662 / CBS 1146 / NBRC 0425 / NCYC 2629 / NRRL Y-866</strain>
    </source>
</reference>
<dbReference type="EMBL" id="HE616742">
    <property type="protein sequence ID" value="CCE89648.1"/>
    <property type="molecule type" value="Genomic_DNA"/>
</dbReference>
<feature type="region of interest" description="Disordered" evidence="1">
    <location>
        <begin position="809"/>
        <end position="836"/>
    </location>
</feature>
<dbReference type="InParanoid" id="G8ZM04"/>
<dbReference type="Proteomes" id="UP000005627">
    <property type="component" value="Chromosome 1"/>
</dbReference>
<dbReference type="InterPro" id="IPR049362">
    <property type="entry name" value="TTI1_rpt"/>
</dbReference>
<dbReference type="GeneID" id="11503310"/>
<dbReference type="InterPro" id="IPR057566">
    <property type="entry name" value="TPR_TTI1_N"/>
</dbReference>
<dbReference type="Pfam" id="PF24173">
    <property type="entry name" value="TPR_TTI1_N"/>
    <property type="match status" value="1"/>
</dbReference>
<feature type="compositionally biased region" description="Acidic residues" evidence="1">
    <location>
        <begin position="810"/>
        <end position="830"/>
    </location>
</feature>
<evidence type="ECO:0000313" key="6">
    <source>
        <dbReference type="Proteomes" id="UP000005627"/>
    </source>
</evidence>
<dbReference type="InterPro" id="IPR016441">
    <property type="entry name" value="Tti1"/>
</dbReference>
<dbReference type="InterPro" id="IPR016024">
    <property type="entry name" value="ARM-type_fold"/>
</dbReference>
<dbReference type="AlphaFoldDB" id="G8ZM04"/>
<dbReference type="KEGG" id="tdl:TDEL_0A03160"/>